<proteinExistence type="predicted"/>
<dbReference type="RefSeq" id="WP_009542991.1">
    <property type="nucleotide sequence ID" value="NZ_ANHY01000046.1"/>
</dbReference>
<dbReference type="EMBL" id="ANHY01000046">
    <property type="protein sequence ID" value="EKV25956.1"/>
    <property type="molecule type" value="Genomic_DNA"/>
</dbReference>
<sequence length="111" mass="11585">MRTIRHLPVLAAALLAAAAPSALAGIEQPPEPVPAEAAPVPGGVLVIPADENVRVTCWQDGRKVMEVTNLSVRSVGIPNQVRSLSFQSSLSGGTMTLLPQPDSLCLVQPLK</sequence>
<comment type="caution">
    <text evidence="2">The sequence shown here is derived from an EMBL/GenBank/DDBJ whole genome shotgun (WGS) entry which is preliminary data.</text>
</comment>
<name>K9HAZ2_9PROT</name>
<keyword evidence="1" id="KW-0732">Signal</keyword>
<dbReference type="AlphaFoldDB" id="K9HAZ2"/>
<accession>K9HAZ2</accession>
<feature type="chain" id="PRO_5003929978" evidence="1">
    <location>
        <begin position="25"/>
        <end position="111"/>
    </location>
</feature>
<evidence type="ECO:0000313" key="2">
    <source>
        <dbReference type="EMBL" id="EKV25956.1"/>
    </source>
</evidence>
<gene>
    <name evidence="2" type="ORF">C882_3371</name>
</gene>
<organism evidence="2 3">
    <name type="scientific">Caenispirillum salinarum AK4</name>
    <dbReference type="NCBI Taxonomy" id="1238182"/>
    <lineage>
        <taxon>Bacteria</taxon>
        <taxon>Pseudomonadati</taxon>
        <taxon>Pseudomonadota</taxon>
        <taxon>Alphaproteobacteria</taxon>
        <taxon>Rhodospirillales</taxon>
        <taxon>Novispirillaceae</taxon>
        <taxon>Caenispirillum</taxon>
    </lineage>
</organism>
<reference evidence="2 3" key="1">
    <citation type="journal article" date="2013" name="Genome Announc.">
        <title>Draft Genome Sequence of an Alphaproteobacterium, Caenispirillum salinarum AK4(T), Isolated from a Solar Saltern.</title>
        <authorList>
            <person name="Khatri I."/>
            <person name="Singh A."/>
            <person name="Korpole S."/>
            <person name="Pinnaka A.K."/>
            <person name="Subramanian S."/>
        </authorList>
    </citation>
    <scope>NUCLEOTIDE SEQUENCE [LARGE SCALE GENOMIC DNA]</scope>
    <source>
        <strain evidence="2 3">AK4</strain>
    </source>
</reference>
<evidence type="ECO:0000313" key="3">
    <source>
        <dbReference type="Proteomes" id="UP000009881"/>
    </source>
</evidence>
<dbReference type="OrthoDB" id="7307120at2"/>
<feature type="signal peptide" evidence="1">
    <location>
        <begin position="1"/>
        <end position="24"/>
    </location>
</feature>
<dbReference type="Proteomes" id="UP000009881">
    <property type="component" value="Unassembled WGS sequence"/>
</dbReference>
<dbReference type="STRING" id="1238182.C882_3371"/>
<protein>
    <submittedName>
        <fullName evidence="2">Uncharacterized protein</fullName>
    </submittedName>
</protein>
<evidence type="ECO:0000256" key="1">
    <source>
        <dbReference type="SAM" id="SignalP"/>
    </source>
</evidence>
<keyword evidence="3" id="KW-1185">Reference proteome</keyword>